<feature type="transmembrane region" description="Helical" evidence="1">
    <location>
        <begin position="122"/>
        <end position="143"/>
    </location>
</feature>
<dbReference type="Proteomes" id="UP000617734">
    <property type="component" value="Unassembled WGS sequence"/>
</dbReference>
<accession>A0A919FJX4</accession>
<proteinExistence type="predicted"/>
<feature type="transmembrane region" description="Helical" evidence="1">
    <location>
        <begin position="36"/>
        <end position="54"/>
    </location>
</feature>
<dbReference type="EMBL" id="BNBO01000007">
    <property type="protein sequence ID" value="GHH66216.1"/>
    <property type="molecule type" value="Genomic_DNA"/>
</dbReference>
<reference evidence="2" key="2">
    <citation type="submission" date="2020-09" db="EMBL/GenBank/DDBJ databases">
        <authorList>
            <person name="Sun Q."/>
            <person name="Ohkuma M."/>
        </authorList>
    </citation>
    <scope>NUCLEOTIDE SEQUENCE</scope>
    <source>
        <strain evidence="2">JCM 4646</strain>
    </source>
</reference>
<protein>
    <recommendedName>
        <fullName evidence="4">Integral membrane protein</fullName>
    </recommendedName>
</protein>
<dbReference type="AlphaFoldDB" id="A0A919FJX4"/>
<reference evidence="2" key="1">
    <citation type="journal article" date="2014" name="Int. J. Syst. Evol. Microbiol.">
        <title>Complete genome sequence of Corynebacterium casei LMG S-19264T (=DSM 44701T), isolated from a smear-ripened cheese.</title>
        <authorList>
            <consortium name="US DOE Joint Genome Institute (JGI-PGF)"/>
            <person name="Walter F."/>
            <person name="Albersmeier A."/>
            <person name="Kalinowski J."/>
            <person name="Ruckert C."/>
        </authorList>
    </citation>
    <scope>NUCLEOTIDE SEQUENCE</scope>
    <source>
        <strain evidence="2">JCM 4646</strain>
    </source>
</reference>
<gene>
    <name evidence="2" type="ORF">GCM10018781_19740</name>
</gene>
<keyword evidence="3" id="KW-1185">Reference proteome</keyword>
<evidence type="ECO:0000313" key="3">
    <source>
        <dbReference type="Proteomes" id="UP000617734"/>
    </source>
</evidence>
<organism evidence="2 3">
    <name type="scientific">Kitasatospora indigofera</name>
    <dbReference type="NCBI Taxonomy" id="67307"/>
    <lineage>
        <taxon>Bacteria</taxon>
        <taxon>Bacillati</taxon>
        <taxon>Actinomycetota</taxon>
        <taxon>Actinomycetes</taxon>
        <taxon>Kitasatosporales</taxon>
        <taxon>Streptomycetaceae</taxon>
        <taxon>Kitasatospora</taxon>
    </lineage>
</organism>
<keyword evidence="1" id="KW-1133">Transmembrane helix</keyword>
<keyword evidence="1" id="KW-0472">Membrane</keyword>
<comment type="caution">
    <text evidence="2">The sequence shown here is derived from an EMBL/GenBank/DDBJ whole genome shotgun (WGS) entry which is preliminary data.</text>
</comment>
<keyword evidence="1" id="KW-0812">Transmembrane</keyword>
<dbReference type="RefSeq" id="WP_190210427.1">
    <property type="nucleotide sequence ID" value="NZ_BNBO01000007.1"/>
</dbReference>
<feature type="transmembrane region" description="Helical" evidence="1">
    <location>
        <begin position="61"/>
        <end position="79"/>
    </location>
</feature>
<evidence type="ECO:0008006" key="4">
    <source>
        <dbReference type="Google" id="ProtNLM"/>
    </source>
</evidence>
<sequence>MTTSHATRALRAAVFTALAVPLSASGQVVVTGRPLPPALVAGATVVVFLVAAALAGAERRLLHISAVLVPVELLLNTTFNLGQTTCAPAFGAGHGPVHGMNLLVCGGGSMDSSFLPGPVAPAAAQVFLLLVHLLVAVVAALWLRLGDSALSGLAGALRALGESLGGPLRRLLLLAPVPASPVRLVPPPVADRPRPRRTDVLCGPAPRRGPPVLALAA</sequence>
<dbReference type="GeneID" id="95352452"/>
<evidence type="ECO:0000256" key="1">
    <source>
        <dbReference type="SAM" id="Phobius"/>
    </source>
</evidence>
<evidence type="ECO:0000313" key="2">
    <source>
        <dbReference type="EMBL" id="GHH66216.1"/>
    </source>
</evidence>
<name>A0A919FJX4_9ACTN</name>